<dbReference type="EMBL" id="MTYJ01000124">
    <property type="protein sequence ID" value="OQV13414.1"/>
    <property type="molecule type" value="Genomic_DNA"/>
</dbReference>
<dbReference type="Proteomes" id="UP000192578">
    <property type="component" value="Unassembled WGS sequence"/>
</dbReference>
<organism evidence="1 2">
    <name type="scientific">Hypsibius exemplaris</name>
    <name type="common">Freshwater tardigrade</name>
    <dbReference type="NCBI Taxonomy" id="2072580"/>
    <lineage>
        <taxon>Eukaryota</taxon>
        <taxon>Metazoa</taxon>
        <taxon>Ecdysozoa</taxon>
        <taxon>Tardigrada</taxon>
        <taxon>Eutardigrada</taxon>
        <taxon>Parachela</taxon>
        <taxon>Hypsibioidea</taxon>
        <taxon>Hypsibiidae</taxon>
        <taxon>Hypsibius</taxon>
    </lineage>
</organism>
<name>A0A1W0WDY1_HYPEX</name>
<accession>A0A1W0WDY1</accession>
<comment type="caution">
    <text evidence="1">The sequence shown here is derived from an EMBL/GenBank/DDBJ whole genome shotgun (WGS) entry which is preliminary data.</text>
</comment>
<protein>
    <submittedName>
        <fullName evidence="1">Uncharacterized protein</fullName>
    </submittedName>
</protein>
<sequence length="161" mass="18248">MADGESCSSCGPAPPKINWPFQFYGTETILRSYLQRTISLDSANGLLQEALAKGVNDAPDTDRERISNSSYKDDTPGAEGFFRELWESILNCARAGEAHFEPLRQLMLKMRLDGKTADSHGWRVRGFRVVWGSTMFEQVVKEQFQADIPKEIEDPVRKELF</sequence>
<evidence type="ECO:0000313" key="2">
    <source>
        <dbReference type="Proteomes" id="UP000192578"/>
    </source>
</evidence>
<keyword evidence="2" id="KW-1185">Reference proteome</keyword>
<proteinExistence type="predicted"/>
<gene>
    <name evidence="1" type="ORF">BV898_12366</name>
</gene>
<dbReference type="AlphaFoldDB" id="A0A1W0WDY1"/>
<reference evidence="2" key="1">
    <citation type="submission" date="2017-01" db="EMBL/GenBank/DDBJ databases">
        <title>Comparative genomics of anhydrobiosis in the tardigrade Hypsibius dujardini.</title>
        <authorList>
            <person name="Yoshida Y."/>
            <person name="Koutsovoulos G."/>
            <person name="Laetsch D."/>
            <person name="Stevens L."/>
            <person name="Kumar S."/>
            <person name="Horikawa D."/>
            <person name="Ishino K."/>
            <person name="Komine S."/>
            <person name="Tomita M."/>
            <person name="Blaxter M."/>
            <person name="Arakawa K."/>
        </authorList>
    </citation>
    <scope>NUCLEOTIDE SEQUENCE [LARGE SCALE GENOMIC DNA]</scope>
    <source>
        <strain evidence="2">Z151</strain>
    </source>
</reference>
<evidence type="ECO:0000313" key="1">
    <source>
        <dbReference type="EMBL" id="OQV13414.1"/>
    </source>
</evidence>